<dbReference type="InterPro" id="IPR006905">
    <property type="entry name" value="Flavin_halogenase"/>
</dbReference>
<evidence type="ECO:0000313" key="2">
    <source>
        <dbReference type="Proteomes" id="UP000218427"/>
    </source>
</evidence>
<name>A0ABX4HZ64_9GAMM</name>
<gene>
    <name evidence="1" type="ORF">AWR36_005300</name>
</gene>
<protein>
    <submittedName>
        <fullName evidence="1">Tryptophan 7-halogenase</fullName>
    </submittedName>
</protein>
<dbReference type="InterPro" id="IPR050816">
    <property type="entry name" value="Flavin-dep_Halogenase_NPB"/>
</dbReference>
<proteinExistence type="predicted"/>
<dbReference type="SUPFAM" id="SSF51905">
    <property type="entry name" value="FAD/NAD(P)-binding domain"/>
    <property type="match status" value="1"/>
</dbReference>
<dbReference type="InterPro" id="IPR033856">
    <property type="entry name" value="Trp_halogen"/>
</dbReference>
<dbReference type="PANTHER" id="PTHR43747:SF4">
    <property type="entry name" value="FLAVIN-DEPENDENT TRYPTOPHAN HALOGENASE"/>
    <property type="match status" value="1"/>
</dbReference>
<reference evidence="1" key="1">
    <citation type="submission" date="2017-08" db="EMBL/GenBank/DDBJ databases">
        <title>Microbulbifer marisrubri sp. nov., a halophilic alphaproteobacterium isolated from marine sediment of the Yellow Sea, China.</title>
        <authorList>
            <person name="Zhang G."/>
            <person name="Xiong Q."/>
        </authorList>
    </citation>
    <scope>NUCLEOTIDE SEQUENCE [LARGE SCALE GENOMIC DNA]</scope>
    <source>
        <strain evidence="1">WRN-8</strain>
    </source>
</reference>
<accession>A0ABX4HZ64</accession>
<dbReference type="Pfam" id="PF04820">
    <property type="entry name" value="Trp_halogenase"/>
    <property type="match status" value="1"/>
</dbReference>
<dbReference type="RefSeq" id="WP_067082166.1">
    <property type="nucleotide sequence ID" value="NZ_LRFG02000002.1"/>
</dbReference>
<dbReference type="EMBL" id="LRFG02000002">
    <property type="protein sequence ID" value="PCO05442.1"/>
    <property type="molecule type" value="Genomic_DNA"/>
</dbReference>
<dbReference type="PANTHER" id="PTHR43747">
    <property type="entry name" value="FAD-BINDING PROTEIN"/>
    <property type="match status" value="1"/>
</dbReference>
<sequence>MKEKQTRVINIIGGGSAGWMTAIYLNRYFNRGKKNFSIRLIESPDVGIIGVGEATVHSIRFFFAAMGLDEAELMAETNATVKAGIMFRNWNKPQGSEPHEYFHPFDQQQPGGSVDISSAWFIANRDAWQRYDQAVSLNAHLIEEGRCPKTMSSPPFQAVTPYGYHLDAKLLARYLRKNAVEAGVEHVEASVSDVTVEGDRVLSVTTDRGEFTGDFFVDCSGFRGLLLEKLAEDNWHSFSDALPCDRAVAIQRPLPEGDGPKPYTVATALSNGWAWQIDLVNRQGSGYVYDSDRISPEEAERELREFLGPDSESLKCTHLEMKVGCRDRFWIGNCVAIGLSGGFIEPLESTGLHMIHLGVSLLATHLAAGEVPQALRDAYNEKMRGFYHDLKQFIVLHYCLSDRDDSDFWRGASATVEHCPWLQRQLEIWRHKICEYQDFAGSYSSIFTDSSYRYVLYGMQHKPDLEFVLSEEEQQGLFQRFEDMVRRAKVASMEHKAFLRTLPAEVRPEMIEVG</sequence>
<dbReference type="Gene3D" id="3.50.50.60">
    <property type="entry name" value="FAD/NAD(P)-binding domain"/>
    <property type="match status" value="1"/>
</dbReference>
<evidence type="ECO:0000313" key="1">
    <source>
        <dbReference type="EMBL" id="PCO05442.1"/>
    </source>
</evidence>
<comment type="caution">
    <text evidence="1">The sequence shown here is derived from an EMBL/GenBank/DDBJ whole genome shotgun (WGS) entry which is preliminary data.</text>
</comment>
<dbReference type="Proteomes" id="UP000218427">
    <property type="component" value="Unassembled WGS sequence"/>
</dbReference>
<dbReference type="InterPro" id="IPR036188">
    <property type="entry name" value="FAD/NAD-bd_sf"/>
</dbReference>
<organism evidence="1 2">
    <name type="scientific">Microbulbifer flavimaris</name>
    <dbReference type="NCBI Taxonomy" id="1781068"/>
    <lineage>
        <taxon>Bacteria</taxon>
        <taxon>Pseudomonadati</taxon>
        <taxon>Pseudomonadota</taxon>
        <taxon>Gammaproteobacteria</taxon>
        <taxon>Cellvibrionales</taxon>
        <taxon>Microbulbiferaceae</taxon>
        <taxon>Microbulbifer</taxon>
    </lineage>
</organism>
<dbReference type="PIRSF" id="PIRSF011396">
    <property type="entry name" value="Trp_halogenase"/>
    <property type="match status" value="1"/>
</dbReference>
<keyword evidence="2" id="KW-1185">Reference proteome</keyword>